<dbReference type="AlphaFoldDB" id="A0A1X0P370"/>
<dbReference type="VEuPathDB" id="TriTrypDB:TM35_000063570"/>
<dbReference type="STRING" id="67003.A0A1X0P370"/>
<dbReference type="RefSeq" id="XP_028885418.1">
    <property type="nucleotide sequence ID" value="XM_029023394.1"/>
</dbReference>
<name>A0A1X0P370_9TRYP</name>
<sequence length="353" mass="41410">MIHISPLLRKSRHHNVLRRARPHMHKYRELTRWQRQAQGIRSRWGQSQSHRQLPFKDRFNPEGVGLTRGTSPFAWQWWHTQYPWLPNIPTRKTEGGEESDYRFPTPMGFRPSTWDDEFAEVVLSMSNEEIREYLMGKLTEVIFTETQRDGYELRRLDFEGNPLTSLPEPRIIENFVFEEETLRERVIQQVVESLFRLTPTSTDRKELRSVSHIIDFILTHVTAARPMPIRSQPSTTITPAALAVMQSCEVQPEFGFIHALPEDTRDVLLQEWERMHHLDWQFGKAVYTPRSREKDTRGNLTWLREEQHHTARLAFMKAVEDGTAKAEHMKRIAEAAGSINNSNTNTMNITEEG</sequence>
<accession>A0A1X0P370</accession>
<gene>
    <name evidence="1" type="ORF">TM35_000063570</name>
</gene>
<organism evidence="1 2">
    <name type="scientific">Trypanosoma theileri</name>
    <dbReference type="NCBI Taxonomy" id="67003"/>
    <lineage>
        <taxon>Eukaryota</taxon>
        <taxon>Discoba</taxon>
        <taxon>Euglenozoa</taxon>
        <taxon>Kinetoplastea</taxon>
        <taxon>Metakinetoplastina</taxon>
        <taxon>Trypanosomatida</taxon>
        <taxon>Trypanosomatidae</taxon>
        <taxon>Trypanosoma</taxon>
    </lineage>
</organism>
<dbReference type="GeneID" id="39983174"/>
<dbReference type="EMBL" id="NBCO01000006">
    <property type="protein sequence ID" value="ORC91352.1"/>
    <property type="molecule type" value="Genomic_DNA"/>
</dbReference>
<dbReference type="OrthoDB" id="247165at2759"/>
<reference evidence="1 2" key="1">
    <citation type="submission" date="2017-03" db="EMBL/GenBank/DDBJ databases">
        <title>An alternative strategy for trypanosome survival in the mammalian bloodstream revealed through genome and transcriptome analysis of the ubiquitous bovine parasite Trypanosoma (Megatrypanum) theileri.</title>
        <authorList>
            <person name="Kelly S."/>
            <person name="Ivens A."/>
            <person name="Mott A."/>
            <person name="O'Neill E."/>
            <person name="Emms D."/>
            <person name="Macleod O."/>
            <person name="Voorheis P."/>
            <person name="Matthews J."/>
            <person name="Matthews K."/>
            <person name="Carrington M."/>
        </authorList>
    </citation>
    <scope>NUCLEOTIDE SEQUENCE [LARGE SCALE GENOMIC DNA]</scope>
    <source>
        <strain evidence="1">Edinburgh</strain>
    </source>
</reference>
<evidence type="ECO:0000313" key="1">
    <source>
        <dbReference type="EMBL" id="ORC91352.1"/>
    </source>
</evidence>
<comment type="caution">
    <text evidence="1">The sequence shown here is derived from an EMBL/GenBank/DDBJ whole genome shotgun (WGS) entry which is preliminary data.</text>
</comment>
<keyword evidence="2" id="KW-1185">Reference proteome</keyword>
<dbReference type="Proteomes" id="UP000192257">
    <property type="component" value="Unassembled WGS sequence"/>
</dbReference>
<proteinExistence type="predicted"/>
<protein>
    <submittedName>
        <fullName evidence="1">Uncharacterized protein</fullName>
    </submittedName>
</protein>
<evidence type="ECO:0000313" key="2">
    <source>
        <dbReference type="Proteomes" id="UP000192257"/>
    </source>
</evidence>